<evidence type="ECO:0000313" key="1">
    <source>
        <dbReference type="EMBL" id="OZG50981.1"/>
    </source>
</evidence>
<comment type="caution">
    <text evidence="1">The sequence shown here is derived from an EMBL/GenBank/DDBJ whole genome shotgun (WGS) entry which is preliminary data.</text>
</comment>
<gene>
    <name evidence="1" type="ORF">BOCO_0167</name>
</gene>
<evidence type="ECO:0000313" key="2">
    <source>
        <dbReference type="Proteomes" id="UP000216004"/>
    </source>
</evidence>
<accession>A0A261EVU0</accession>
<sequence length="41" mass="4721">MQQRGMQPLLFHAHVLTLTPSSTSYTLRMRDDAESFAPVMR</sequence>
<dbReference type="EMBL" id="MWWS01000002">
    <property type="protein sequence ID" value="OZG50981.1"/>
    <property type="molecule type" value="Genomic_DNA"/>
</dbReference>
<reference evidence="1 2" key="1">
    <citation type="journal article" date="2017" name="BMC Genomics">
        <title>Comparative genomic and phylogenomic analyses of the Bifidobacteriaceae family.</title>
        <authorList>
            <person name="Lugli G.A."/>
            <person name="Milani C."/>
            <person name="Turroni F."/>
            <person name="Duranti S."/>
            <person name="Mancabelli L."/>
            <person name="Mangifesta M."/>
            <person name="Ferrario C."/>
            <person name="Modesto M."/>
            <person name="Mattarelli P."/>
            <person name="Jiri K."/>
            <person name="van Sinderen D."/>
            <person name="Ventura M."/>
        </authorList>
    </citation>
    <scope>NUCLEOTIDE SEQUENCE [LARGE SCALE GENOMIC DNA]</scope>
    <source>
        <strain evidence="1 2">DSM 22924</strain>
    </source>
</reference>
<dbReference type="AlphaFoldDB" id="A0A261EVU0"/>
<keyword evidence="2" id="KW-1185">Reference proteome</keyword>
<name>A0A261EVU0_9BIFI</name>
<organism evidence="1 2">
    <name type="scientific">Bombiscardovia coagulans</name>
    <dbReference type="NCBI Taxonomy" id="686666"/>
    <lineage>
        <taxon>Bacteria</taxon>
        <taxon>Bacillati</taxon>
        <taxon>Actinomycetota</taxon>
        <taxon>Actinomycetes</taxon>
        <taxon>Bifidobacteriales</taxon>
        <taxon>Bifidobacteriaceae</taxon>
        <taxon>Bombiscardovia</taxon>
    </lineage>
</organism>
<protein>
    <submittedName>
        <fullName evidence="1">Uncharacterized protein</fullName>
    </submittedName>
</protein>
<proteinExistence type="predicted"/>
<dbReference type="Proteomes" id="UP000216004">
    <property type="component" value="Unassembled WGS sequence"/>
</dbReference>